<dbReference type="InterPro" id="IPR013840">
    <property type="entry name" value="DNAligase_N"/>
</dbReference>
<dbReference type="EC" id="6.5.1.2" evidence="10 11"/>
<protein>
    <recommendedName>
        <fullName evidence="10 11">DNA ligase</fullName>
        <ecNumber evidence="10 11">6.5.1.2</ecNumber>
    </recommendedName>
    <alternativeName>
        <fullName evidence="10">Polydeoxyribonucleotide synthase [NAD(+)]</fullName>
    </alternativeName>
</protein>
<evidence type="ECO:0000256" key="6">
    <source>
        <dbReference type="ARBA" id="ARBA00022842"/>
    </source>
</evidence>
<dbReference type="Gene3D" id="3.30.470.30">
    <property type="entry name" value="DNA ligase/mRNA capping enzyme"/>
    <property type="match status" value="1"/>
</dbReference>
<evidence type="ECO:0000256" key="10">
    <source>
        <dbReference type="HAMAP-Rule" id="MF_01588"/>
    </source>
</evidence>
<dbReference type="CDD" id="cd17748">
    <property type="entry name" value="BRCT_DNA_ligase_like"/>
    <property type="match status" value="1"/>
</dbReference>
<keyword evidence="6 10" id="KW-0460">Magnesium</keyword>
<dbReference type="PANTHER" id="PTHR23389:SF9">
    <property type="entry name" value="DNA LIGASE"/>
    <property type="match status" value="1"/>
</dbReference>
<dbReference type="InterPro" id="IPR013839">
    <property type="entry name" value="DNAligase_adenylation"/>
</dbReference>
<keyword evidence="3 10" id="KW-0479">Metal-binding</keyword>
<keyword evidence="7 10" id="KW-0520">NAD</keyword>
<feature type="active site" description="N6-AMP-lysine intermediate" evidence="10">
    <location>
        <position position="158"/>
    </location>
</feature>
<dbReference type="InterPro" id="IPR018239">
    <property type="entry name" value="DNA_ligase_AS"/>
</dbReference>
<dbReference type="InterPro" id="IPR010994">
    <property type="entry name" value="RuvA_2-like"/>
</dbReference>
<dbReference type="InterPro" id="IPR041663">
    <property type="entry name" value="DisA/LigA_HHH"/>
</dbReference>
<feature type="domain" description="BRCT" evidence="13">
    <location>
        <begin position="698"/>
        <end position="774"/>
    </location>
</feature>
<dbReference type="InterPro" id="IPR001679">
    <property type="entry name" value="DNA_ligase"/>
</dbReference>
<dbReference type="SUPFAM" id="SSF47781">
    <property type="entry name" value="RuvA domain 2-like"/>
    <property type="match status" value="1"/>
</dbReference>
<feature type="binding site" evidence="10">
    <location>
        <position position="216"/>
    </location>
    <ligand>
        <name>NAD(+)</name>
        <dbReference type="ChEBI" id="CHEBI:57540"/>
    </ligand>
</feature>
<dbReference type="SUPFAM" id="SSF56091">
    <property type="entry name" value="DNA ligase/mRNA capping enzyme, catalytic domain"/>
    <property type="match status" value="1"/>
</dbReference>
<feature type="binding site" evidence="10">
    <location>
        <position position="356"/>
    </location>
    <ligand>
        <name>NAD(+)</name>
        <dbReference type="ChEBI" id="CHEBI:57540"/>
    </ligand>
</feature>
<feature type="region of interest" description="Disordered" evidence="12">
    <location>
        <begin position="512"/>
        <end position="531"/>
    </location>
</feature>
<feature type="region of interest" description="Disordered" evidence="12">
    <location>
        <begin position="1"/>
        <end position="36"/>
    </location>
</feature>
<feature type="binding site" evidence="10">
    <location>
        <begin position="72"/>
        <end position="76"/>
    </location>
    <ligand>
        <name>NAD(+)</name>
        <dbReference type="ChEBI" id="CHEBI:57540"/>
    </ligand>
</feature>
<dbReference type="Pfam" id="PF12826">
    <property type="entry name" value="HHH_2"/>
    <property type="match status" value="1"/>
</dbReference>
<comment type="cofactor">
    <cofactor evidence="10">
        <name>Mg(2+)</name>
        <dbReference type="ChEBI" id="CHEBI:18420"/>
    </cofactor>
    <cofactor evidence="10">
        <name>Mn(2+)</name>
        <dbReference type="ChEBI" id="CHEBI:29035"/>
    </cofactor>
</comment>
<gene>
    <name evidence="10" type="primary">ligA</name>
    <name evidence="14" type="ORF">J2S67_000403</name>
</gene>
<dbReference type="NCBIfam" id="TIGR00575">
    <property type="entry name" value="dnlj"/>
    <property type="match status" value="1"/>
</dbReference>
<comment type="catalytic activity">
    <reaction evidence="9 10 11">
        <text>NAD(+) + (deoxyribonucleotide)n-3'-hydroxyl + 5'-phospho-(deoxyribonucleotide)m = (deoxyribonucleotide)n+m + AMP + beta-nicotinamide D-nucleotide.</text>
        <dbReference type="EC" id="6.5.1.2"/>
    </reaction>
</comment>
<evidence type="ECO:0000256" key="5">
    <source>
        <dbReference type="ARBA" id="ARBA00022833"/>
    </source>
</evidence>
<dbReference type="PANTHER" id="PTHR23389">
    <property type="entry name" value="CHROMOSOME TRANSMISSION FIDELITY FACTOR 18"/>
    <property type="match status" value="1"/>
</dbReference>
<dbReference type="SMART" id="SM00532">
    <property type="entry name" value="LIGANc"/>
    <property type="match status" value="1"/>
</dbReference>
<dbReference type="Pfam" id="PF03120">
    <property type="entry name" value="OB_DNA_ligase"/>
    <property type="match status" value="1"/>
</dbReference>
<evidence type="ECO:0000256" key="11">
    <source>
        <dbReference type="RuleBase" id="RU000618"/>
    </source>
</evidence>
<comment type="caution">
    <text evidence="14">The sequence shown here is derived from an EMBL/GenBank/DDBJ whole genome shotgun (WGS) entry which is preliminary data.</text>
</comment>
<dbReference type="InterPro" id="IPR012340">
    <property type="entry name" value="NA-bd_OB-fold"/>
</dbReference>
<dbReference type="Gene3D" id="2.40.50.140">
    <property type="entry name" value="Nucleic acid-binding proteins"/>
    <property type="match status" value="1"/>
</dbReference>
<dbReference type="Proteomes" id="UP001180715">
    <property type="component" value="Unassembled WGS sequence"/>
</dbReference>
<evidence type="ECO:0000256" key="4">
    <source>
        <dbReference type="ARBA" id="ARBA00022763"/>
    </source>
</evidence>
<feature type="binding site" evidence="10">
    <location>
        <position position="472"/>
    </location>
    <ligand>
        <name>Zn(2+)</name>
        <dbReference type="ChEBI" id="CHEBI:29105"/>
    </ligand>
</feature>
<feature type="binding site" evidence="10">
    <location>
        <position position="453"/>
    </location>
    <ligand>
        <name>Zn(2+)</name>
        <dbReference type="ChEBI" id="CHEBI:29105"/>
    </ligand>
</feature>
<evidence type="ECO:0000256" key="3">
    <source>
        <dbReference type="ARBA" id="ARBA00022723"/>
    </source>
</evidence>
<dbReference type="InterPro" id="IPR001357">
    <property type="entry name" value="BRCT_dom"/>
</dbReference>
<keyword evidence="5 10" id="KW-0862">Zinc</keyword>
<dbReference type="HAMAP" id="MF_01588">
    <property type="entry name" value="DNA_ligase_A"/>
    <property type="match status" value="1"/>
</dbReference>
<dbReference type="InterPro" id="IPR004150">
    <property type="entry name" value="NAD_DNA_ligase_OB"/>
</dbReference>
<comment type="function">
    <text evidence="10">DNA ligase that catalyzes the formation of phosphodiester linkages between 5'-phosphoryl and 3'-hydroxyl groups in double-stranded DNA using NAD as a coenzyme and as the energy source for the reaction. It is essential for DNA replication and repair of damaged DNA.</text>
</comment>
<keyword evidence="8 10" id="KW-0234">DNA repair</keyword>
<dbReference type="CDD" id="cd00114">
    <property type="entry name" value="LIGANc"/>
    <property type="match status" value="1"/>
</dbReference>
<dbReference type="Gene3D" id="3.40.50.10190">
    <property type="entry name" value="BRCT domain"/>
    <property type="match status" value="1"/>
</dbReference>
<proteinExistence type="inferred from homology"/>
<dbReference type="InterPro" id="IPR004149">
    <property type="entry name" value="Znf_DNAligase_C4"/>
</dbReference>
<keyword evidence="1 10" id="KW-0436">Ligase</keyword>
<dbReference type="EMBL" id="JAVDXX010000001">
    <property type="protein sequence ID" value="MDR7293135.1"/>
    <property type="molecule type" value="Genomic_DNA"/>
</dbReference>
<feature type="binding site" evidence="10">
    <location>
        <position position="456"/>
    </location>
    <ligand>
        <name>Zn(2+)</name>
        <dbReference type="ChEBI" id="CHEBI:29105"/>
    </ligand>
</feature>
<evidence type="ECO:0000256" key="12">
    <source>
        <dbReference type="SAM" id="MobiDB-lite"/>
    </source>
</evidence>
<dbReference type="PIRSF" id="PIRSF001604">
    <property type="entry name" value="LigA"/>
    <property type="match status" value="1"/>
</dbReference>
<evidence type="ECO:0000256" key="8">
    <source>
        <dbReference type="ARBA" id="ARBA00023204"/>
    </source>
</evidence>
<evidence type="ECO:0000313" key="14">
    <source>
        <dbReference type="EMBL" id="MDR7293135.1"/>
    </source>
</evidence>
<dbReference type="InterPro" id="IPR033136">
    <property type="entry name" value="DNA_ligase_CS"/>
</dbReference>
<organism evidence="14 15">
    <name type="scientific">Pseudoglutamicibacter albus</name>
    <dbReference type="NCBI Taxonomy" id="98671"/>
    <lineage>
        <taxon>Bacteria</taxon>
        <taxon>Bacillati</taxon>
        <taxon>Actinomycetota</taxon>
        <taxon>Actinomycetes</taxon>
        <taxon>Micrococcales</taxon>
        <taxon>Micrococcaceae</taxon>
        <taxon>Pseudoglutamicibacter</taxon>
    </lineage>
</organism>
<dbReference type="PROSITE" id="PS01056">
    <property type="entry name" value="DNA_LIGASE_N2"/>
    <property type="match status" value="1"/>
</dbReference>
<dbReference type="Gene3D" id="6.20.10.30">
    <property type="match status" value="1"/>
</dbReference>
<dbReference type="GO" id="GO:0003911">
    <property type="term" value="F:DNA ligase (NAD+) activity"/>
    <property type="evidence" value="ECO:0007669"/>
    <property type="project" value="UniProtKB-EC"/>
</dbReference>
<feature type="compositionally biased region" description="Polar residues" evidence="12">
    <location>
        <begin position="1"/>
        <end position="14"/>
    </location>
</feature>
<dbReference type="NCBIfam" id="NF005932">
    <property type="entry name" value="PRK07956.1"/>
    <property type="match status" value="1"/>
</dbReference>
<reference evidence="14" key="1">
    <citation type="submission" date="2023-07" db="EMBL/GenBank/DDBJ databases">
        <title>Sequencing the genomes of 1000 actinobacteria strains.</title>
        <authorList>
            <person name="Klenk H.-P."/>
        </authorList>
    </citation>
    <scope>NUCLEOTIDE SEQUENCE</scope>
    <source>
        <strain evidence="14">DSM 13068</strain>
    </source>
</reference>
<dbReference type="InterPro" id="IPR036420">
    <property type="entry name" value="BRCT_dom_sf"/>
</dbReference>
<feature type="binding site" evidence="10">
    <location>
        <position position="179"/>
    </location>
    <ligand>
        <name>NAD(+)</name>
        <dbReference type="ChEBI" id="CHEBI:57540"/>
    </ligand>
</feature>
<evidence type="ECO:0000256" key="2">
    <source>
        <dbReference type="ARBA" id="ARBA00022705"/>
    </source>
</evidence>
<sequence length="793" mass="86275">MAFENASTSSSSVTGEDPNEPAAIDSATVEPAAGDSADVPAHALREEYAELVDKVRKYRHAYYNENTQLVSDAEFDELFARLEELEALHPELVTNDSPTQEVGGEVSAAFSPVKHPSQMYSLEDVFSYEELETWFERARANSASFAPGVEVKWLTEVKIDGLAVNLIYRDGVLDVAATRGDGTTGEDVTDNVKTIADIPHRLEGEGWPAELEVRGEVFIPSKEFEAFNASLIAEGKAPLANPRNAAAGSLRQKDPAQTAKRPLRMFVHGVGAREGMDVESQHEIYAQLETWGLPVSPYNKLFDTSEEVFGYIDQIGQDRHGLVHEIDGMVIKIDDFQAQRALGYTSRTPRWAVAYKYPPEEVHTDLLEIRVQVGRTGRVTPYGVMRPVTVAGSTVERATLHNRDVVKAKNLLIGDVVVLRKAGDVIPEIVGPVLPLREGREDELSEWVMPSECPSCGTPLRPAKESDVDLRCPNSQHCPEQLAQRVEYAASRGGLDIEALGAEAAIALTIGPGPDPAENSGVPAPSGPGPLTTERDLFDLADPESELSKSLADVRVWREKRSKGQGTGVWELRPYFYTRGTSAKPAGPNANTQKLFREVAGAMGKELWRVLVALSIRHVGPTASRALAQRFGSMDALREAVASENALEILSDIDGVGTIIAEALVDWFKEDWHVEIVDAWQQAWRANGYEMADERDEAIAAILEGLTIVVTGSLEDFSRDEAKEAILARGGKATGSVSKKTSVVVAGEAAGSKLTKAQELGIPVLDEDGFKELLAHGPSVLENDAAREERDDA</sequence>
<evidence type="ECO:0000256" key="1">
    <source>
        <dbReference type="ARBA" id="ARBA00022598"/>
    </source>
</evidence>
<dbReference type="Gene3D" id="1.10.150.20">
    <property type="entry name" value="5' to 3' exonuclease, C-terminal subdomain"/>
    <property type="match status" value="2"/>
</dbReference>
<evidence type="ECO:0000259" key="13">
    <source>
        <dbReference type="PROSITE" id="PS50172"/>
    </source>
</evidence>
<dbReference type="PROSITE" id="PS50172">
    <property type="entry name" value="BRCT"/>
    <property type="match status" value="1"/>
</dbReference>
<dbReference type="PROSITE" id="PS01055">
    <property type="entry name" value="DNA_LIGASE_N1"/>
    <property type="match status" value="1"/>
</dbReference>
<accession>A0ABU1YXQ0</accession>
<evidence type="ECO:0000313" key="15">
    <source>
        <dbReference type="Proteomes" id="UP001180715"/>
    </source>
</evidence>
<dbReference type="Pfam" id="PF00533">
    <property type="entry name" value="BRCT"/>
    <property type="match status" value="1"/>
</dbReference>
<feature type="binding site" evidence="10">
    <location>
        <begin position="121"/>
        <end position="122"/>
    </location>
    <ligand>
        <name>NAD(+)</name>
        <dbReference type="ChEBI" id="CHEBI:57540"/>
    </ligand>
</feature>
<dbReference type="RefSeq" id="WP_370977526.1">
    <property type="nucleotide sequence ID" value="NZ_JAKRCW010000005.1"/>
</dbReference>
<keyword evidence="10" id="KW-0464">Manganese</keyword>
<comment type="similarity">
    <text evidence="10">Belongs to the NAD-dependent DNA ligase family. LigA subfamily.</text>
</comment>
<feature type="binding site" evidence="10">
    <location>
        <position position="478"/>
    </location>
    <ligand>
        <name>Zn(2+)</name>
        <dbReference type="ChEBI" id="CHEBI:29105"/>
    </ligand>
</feature>
<dbReference type="SUPFAM" id="SSF52113">
    <property type="entry name" value="BRCT domain"/>
    <property type="match status" value="1"/>
</dbReference>
<dbReference type="Pfam" id="PF03119">
    <property type="entry name" value="DNA_ligase_ZBD"/>
    <property type="match status" value="1"/>
</dbReference>
<dbReference type="SUPFAM" id="SSF50249">
    <property type="entry name" value="Nucleic acid-binding proteins"/>
    <property type="match status" value="1"/>
</dbReference>
<feature type="binding site" evidence="10">
    <location>
        <position position="332"/>
    </location>
    <ligand>
        <name>NAD(+)</name>
        <dbReference type="ChEBI" id="CHEBI:57540"/>
    </ligand>
</feature>
<dbReference type="Pfam" id="PF01653">
    <property type="entry name" value="DNA_ligase_aden"/>
    <property type="match status" value="1"/>
</dbReference>
<feature type="binding site" evidence="10">
    <location>
        <position position="156"/>
    </location>
    <ligand>
        <name>NAD(+)</name>
        <dbReference type="ChEBI" id="CHEBI:57540"/>
    </ligand>
</feature>
<evidence type="ECO:0000256" key="7">
    <source>
        <dbReference type="ARBA" id="ARBA00023027"/>
    </source>
</evidence>
<evidence type="ECO:0000256" key="9">
    <source>
        <dbReference type="ARBA" id="ARBA00034005"/>
    </source>
</evidence>
<name>A0ABU1YXQ0_9MICC</name>
<keyword evidence="4 10" id="KW-0227">DNA damage</keyword>
<keyword evidence="2 10" id="KW-0235">DNA replication</keyword>
<dbReference type="SMART" id="SM00292">
    <property type="entry name" value="BRCT"/>
    <property type="match status" value="1"/>
</dbReference>
<dbReference type="Gene3D" id="1.10.287.610">
    <property type="entry name" value="Helix hairpin bin"/>
    <property type="match status" value="1"/>
</dbReference>
<keyword evidence="15" id="KW-1185">Reference proteome</keyword>